<dbReference type="Proteomes" id="UP001211907">
    <property type="component" value="Unassembled WGS sequence"/>
</dbReference>
<feature type="region of interest" description="Disordered" evidence="6">
    <location>
        <begin position="39"/>
        <end position="61"/>
    </location>
</feature>
<comment type="caution">
    <text evidence="9">The sequence shown here is derived from an EMBL/GenBank/DDBJ whole genome shotgun (WGS) entry which is preliminary data.</text>
</comment>
<reference evidence="9" key="1">
    <citation type="submission" date="2020-05" db="EMBL/GenBank/DDBJ databases">
        <title>Phylogenomic resolution of chytrid fungi.</title>
        <authorList>
            <person name="Stajich J.E."/>
            <person name="Amses K."/>
            <person name="Simmons R."/>
            <person name="Seto K."/>
            <person name="Myers J."/>
            <person name="Bonds A."/>
            <person name="Quandt C.A."/>
            <person name="Barry K."/>
            <person name="Liu P."/>
            <person name="Grigoriev I."/>
            <person name="Longcore J.E."/>
            <person name="James T.Y."/>
        </authorList>
    </citation>
    <scope>NUCLEOTIDE SEQUENCE</scope>
    <source>
        <strain evidence="9">JEL0513</strain>
    </source>
</reference>
<feature type="domain" description="Gamma tubulin complex component protein N-terminal" evidence="8">
    <location>
        <begin position="360"/>
        <end position="713"/>
    </location>
</feature>
<gene>
    <name evidence="9" type="primary">TUBGCP2</name>
    <name evidence="9" type="ORF">HK100_008241</name>
</gene>
<dbReference type="Pfam" id="PF17681">
    <property type="entry name" value="GCP_N_terminal"/>
    <property type="match status" value="1"/>
</dbReference>
<dbReference type="InterPro" id="IPR042241">
    <property type="entry name" value="GCP_C_sf"/>
</dbReference>
<evidence type="ECO:0000256" key="3">
    <source>
        <dbReference type="ARBA" id="ARBA00022490"/>
    </source>
</evidence>
<dbReference type="GO" id="GO:0051011">
    <property type="term" value="F:microtubule minus-end binding"/>
    <property type="evidence" value="ECO:0007669"/>
    <property type="project" value="TreeGrafter"/>
</dbReference>
<protein>
    <submittedName>
        <fullName evidence="9">Gamma-tubulin complex component 2</fullName>
    </submittedName>
</protein>
<keyword evidence="5" id="KW-0206">Cytoskeleton</keyword>
<keyword evidence="4" id="KW-0493">Microtubule</keyword>
<feature type="domain" description="Gamma tubulin complex component C-terminal" evidence="7">
    <location>
        <begin position="717"/>
        <end position="1126"/>
    </location>
</feature>
<dbReference type="GO" id="GO:0000930">
    <property type="term" value="C:gamma-tubulin complex"/>
    <property type="evidence" value="ECO:0007669"/>
    <property type="project" value="TreeGrafter"/>
</dbReference>
<feature type="compositionally biased region" description="Polar residues" evidence="6">
    <location>
        <begin position="147"/>
        <end position="160"/>
    </location>
</feature>
<evidence type="ECO:0000313" key="10">
    <source>
        <dbReference type="Proteomes" id="UP001211907"/>
    </source>
</evidence>
<dbReference type="Gene3D" id="1.20.120.1900">
    <property type="entry name" value="Gamma-tubulin complex, C-terminal domain"/>
    <property type="match status" value="1"/>
</dbReference>
<dbReference type="GO" id="GO:0031122">
    <property type="term" value="P:cytoplasmic microtubule organization"/>
    <property type="evidence" value="ECO:0007669"/>
    <property type="project" value="TreeGrafter"/>
</dbReference>
<dbReference type="GO" id="GO:0005816">
    <property type="term" value="C:spindle pole body"/>
    <property type="evidence" value="ECO:0007669"/>
    <property type="project" value="UniProtKB-ARBA"/>
</dbReference>
<evidence type="ECO:0000256" key="1">
    <source>
        <dbReference type="ARBA" id="ARBA00004245"/>
    </source>
</evidence>
<keyword evidence="3" id="KW-0963">Cytoplasm</keyword>
<dbReference type="GO" id="GO:0043015">
    <property type="term" value="F:gamma-tubulin binding"/>
    <property type="evidence" value="ECO:0007669"/>
    <property type="project" value="InterPro"/>
</dbReference>
<feature type="region of interest" description="Disordered" evidence="6">
    <location>
        <begin position="125"/>
        <end position="184"/>
    </location>
</feature>
<evidence type="ECO:0000256" key="2">
    <source>
        <dbReference type="ARBA" id="ARBA00010337"/>
    </source>
</evidence>
<sequence>MSDFRVEGLVSELLHTLGVEANAAECARVLRGGMEGKGKVNSINGAPNVNAGNGNGNSNSNSSTVSAFSIVSVVSHALAAPADATAILKRFEHLRREHVVDLGAWAALAAKIKTDPAITRLVRNNKQQQVGQQQQAAQQQQQQGMQSHITNKSMSASPTQLASTLGPLPSTPSPTTTATSIHGNYPTALSTSPLSASALASASANVNARGRTRPLAPAIITANAAQGLINARLKQDSAASFLNINTPKRVRSASVSLASPSADTIVNQISAMTSSPTISYVDPKSFLNSSTRRRSAILKKTSSSRLGVVEEDLSMSLNALQPPFACRLPKTPVSLNKNIKESTVDPINKLSIPEQENFILEDLLYVLLGIDGVYIKQSSFASNRREIQTLRTEFKIDPTLDLSLASMIKRILPIASDFLFINNFMDSHSRFEFGKVSHALVAGMRGILEDYFTLIAQLEHQIRFAPAFGLQKLWYHVLPTGHILSLVANLVTAIYDSEQASAEIFNPMNIRMASSSSSSTNCSILQAAAAPRGGGVILTILAEKVLTTAGDATAHKTYTHLLQRASVPYFSMLRTWINTGAISDDPYDEFLVAERRGRGVRKDGIGDDFNDVYWEQRYTIRNGPGEVPIFLEGVKEKILLAGKYLNVVCECGGDGGGGFYEGSSSGKENEDDLKKHVAAFGDIVRVVDDGRFVVEIERAYRYANKTLLDLLFKGNKLVDRLRSLKHYFLLDQSDFLTHFLDLAYPELHKPRDLVSVDRLSAMLELVLRTPGSVSYNDSYKDDITVELSSYSLVEQLLRVTAVVGVDYREVFVEADDGSTLVDMSKVNITGAGNQDDEIELRGIDAITLGYNSTFPISLIINKRVITKYQLLFRHLLHCKNVERMLTNVWALKTKFLRHRRVTVEMAKRAAMVPQKGKAPAATSALPTAGLSMKPPLRVPIAATTSEEDAKLKDEGLFLARISVVQGRMLNFVQQFLHFICFDVIEPSWALFERSLEKHFGNLMEVCTDFSIFATQFLLERFSATGIEERDDNESEPSSPLEDEPPQFADISPTSKAHKVLQRFEEQQILTMREFIFGLQFADSMNSFESLGVTVGSIVATPSASAASLVSAVLQDLVTRIDYNMFYSKVFVGGVGAAGVGILGKNRLSSGTGNSGGISGIAF</sequence>
<dbReference type="GO" id="GO:0005874">
    <property type="term" value="C:microtubule"/>
    <property type="evidence" value="ECO:0007669"/>
    <property type="project" value="UniProtKB-KW"/>
</dbReference>
<dbReference type="AlphaFoldDB" id="A0AAD5T469"/>
<dbReference type="InterPro" id="IPR040457">
    <property type="entry name" value="GCP_C"/>
</dbReference>
<organism evidence="9 10">
    <name type="scientific">Physocladia obscura</name>
    <dbReference type="NCBI Taxonomy" id="109957"/>
    <lineage>
        <taxon>Eukaryota</taxon>
        <taxon>Fungi</taxon>
        <taxon>Fungi incertae sedis</taxon>
        <taxon>Chytridiomycota</taxon>
        <taxon>Chytridiomycota incertae sedis</taxon>
        <taxon>Chytridiomycetes</taxon>
        <taxon>Chytridiales</taxon>
        <taxon>Chytriomycetaceae</taxon>
        <taxon>Physocladia</taxon>
    </lineage>
</organism>
<dbReference type="GO" id="GO:0000922">
    <property type="term" value="C:spindle pole"/>
    <property type="evidence" value="ECO:0007669"/>
    <property type="project" value="InterPro"/>
</dbReference>
<dbReference type="GO" id="GO:0007020">
    <property type="term" value="P:microtubule nucleation"/>
    <property type="evidence" value="ECO:0007669"/>
    <property type="project" value="InterPro"/>
</dbReference>
<dbReference type="GO" id="GO:0051225">
    <property type="term" value="P:spindle assembly"/>
    <property type="evidence" value="ECO:0007669"/>
    <property type="project" value="TreeGrafter"/>
</dbReference>
<dbReference type="GO" id="GO:0000278">
    <property type="term" value="P:mitotic cell cycle"/>
    <property type="evidence" value="ECO:0007669"/>
    <property type="project" value="TreeGrafter"/>
</dbReference>
<comment type="similarity">
    <text evidence="2">Belongs to the TUBGCP family.</text>
</comment>
<dbReference type="PANTHER" id="PTHR19302">
    <property type="entry name" value="GAMMA TUBULIN COMPLEX PROTEIN"/>
    <property type="match status" value="1"/>
</dbReference>
<evidence type="ECO:0000256" key="5">
    <source>
        <dbReference type="ARBA" id="ARBA00023212"/>
    </source>
</evidence>
<dbReference type="GO" id="GO:0051321">
    <property type="term" value="P:meiotic cell cycle"/>
    <property type="evidence" value="ECO:0007669"/>
    <property type="project" value="TreeGrafter"/>
</dbReference>
<accession>A0AAD5T469</accession>
<keyword evidence="10" id="KW-1185">Reference proteome</keyword>
<feature type="region of interest" description="Disordered" evidence="6">
    <location>
        <begin position="1027"/>
        <end position="1048"/>
    </location>
</feature>
<dbReference type="EMBL" id="JADGJH010000399">
    <property type="protein sequence ID" value="KAJ3130082.1"/>
    <property type="molecule type" value="Genomic_DNA"/>
</dbReference>
<dbReference type="InterPro" id="IPR041470">
    <property type="entry name" value="GCP_N"/>
</dbReference>
<evidence type="ECO:0000313" key="9">
    <source>
        <dbReference type="EMBL" id="KAJ3130082.1"/>
    </source>
</evidence>
<evidence type="ECO:0000256" key="6">
    <source>
        <dbReference type="SAM" id="MobiDB-lite"/>
    </source>
</evidence>
<dbReference type="PANTHER" id="PTHR19302:SF13">
    <property type="entry name" value="GAMMA-TUBULIN COMPLEX COMPONENT 2"/>
    <property type="match status" value="1"/>
</dbReference>
<evidence type="ECO:0000259" key="7">
    <source>
        <dbReference type="Pfam" id="PF04130"/>
    </source>
</evidence>
<evidence type="ECO:0000259" key="8">
    <source>
        <dbReference type="Pfam" id="PF17681"/>
    </source>
</evidence>
<name>A0AAD5T469_9FUNG</name>
<evidence type="ECO:0000256" key="4">
    <source>
        <dbReference type="ARBA" id="ARBA00022701"/>
    </source>
</evidence>
<proteinExistence type="inferred from homology"/>
<feature type="compositionally biased region" description="Low complexity" evidence="6">
    <location>
        <begin position="161"/>
        <end position="184"/>
    </location>
</feature>
<feature type="compositionally biased region" description="Low complexity" evidence="6">
    <location>
        <begin position="44"/>
        <end position="61"/>
    </location>
</feature>
<comment type="subcellular location">
    <subcellularLocation>
        <location evidence="1">Cytoplasm</location>
        <location evidence="1">Cytoskeleton</location>
    </subcellularLocation>
</comment>
<feature type="compositionally biased region" description="Low complexity" evidence="6">
    <location>
        <begin position="127"/>
        <end position="146"/>
    </location>
</feature>
<dbReference type="InterPro" id="IPR007259">
    <property type="entry name" value="GCP"/>
</dbReference>
<dbReference type="Pfam" id="PF04130">
    <property type="entry name" value="GCP_C_terminal"/>
    <property type="match status" value="1"/>
</dbReference>
<feature type="compositionally biased region" description="Acidic residues" evidence="6">
    <location>
        <begin position="1028"/>
        <end position="1044"/>
    </location>
</feature>